<name>A0A231HF27_9NOCA</name>
<dbReference type="PROSITE" id="PS51257">
    <property type="entry name" value="PROKAR_LIPOPROTEIN"/>
    <property type="match status" value="1"/>
</dbReference>
<dbReference type="RefSeq" id="WP_094024196.1">
    <property type="nucleotide sequence ID" value="NZ_NGAF01000001.1"/>
</dbReference>
<organism evidence="1 2">
    <name type="scientific">Nocardia cerradoensis</name>
    <dbReference type="NCBI Taxonomy" id="85688"/>
    <lineage>
        <taxon>Bacteria</taxon>
        <taxon>Bacillati</taxon>
        <taxon>Actinomycetota</taxon>
        <taxon>Actinomycetes</taxon>
        <taxon>Mycobacteriales</taxon>
        <taxon>Nocardiaceae</taxon>
        <taxon>Nocardia</taxon>
    </lineage>
</organism>
<dbReference type="Proteomes" id="UP000215506">
    <property type="component" value="Unassembled WGS sequence"/>
</dbReference>
<dbReference type="EMBL" id="NGAF01000001">
    <property type="protein sequence ID" value="OXR47277.1"/>
    <property type="molecule type" value="Genomic_DNA"/>
</dbReference>
<gene>
    <name evidence="1" type="ORF">B7C42_00399</name>
</gene>
<dbReference type="Pfam" id="PF12079">
    <property type="entry name" value="DUF3558"/>
    <property type="match status" value="1"/>
</dbReference>
<evidence type="ECO:0000313" key="1">
    <source>
        <dbReference type="EMBL" id="OXR47277.1"/>
    </source>
</evidence>
<keyword evidence="2" id="KW-1185">Reference proteome</keyword>
<sequence>MVSWGKAARGIALGVGVVAVAAGCNSGGESKGNAADSSAKSTLAPDVPTGFDACKDVPQSILQTEHLKNPNPDVQDGAGGIKWRGCGWVQAGGDGYSVTIDTSNITLPMVRANKDFAVDKELTIAGRPALTSHVNGQDAQADCVINVEVKGGSLEISVENPPSARDTAGQHACDIAQRLAEGIIPAVPSSL</sequence>
<evidence type="ECO:0000313" key="2">
    <source>
        <dbReference type="Proteomes" id="UP000215506"/>
    </source>
</evidence>
<reference evidence="1 2" key="1">
    <citation type="submission" date="2017-07" db="EMBL/GenBank/DDBJ databases">
        <title>First draft Genome Sequence of Nocardia cerradoensis isolated from human infection.</title>
        <authorList>
            <person name="Carrasco G."/>
        </authorList>
    </citation>
    <scope>NUCLEOTIDE SEQUENCE [LARGE SCALE GENOMIC DNA]</scope>
    <source>
        <strain evidence="1 2">CNM20130759</strain>
    </source>
</reference>
<evidence type="ECO:0008006" key="3">
    <source>
        <dbReference type="Google" id="ProtNLM"/>
    </source>
</evidence>
<proteinExistence type="predicted"/>
<dbReference type="AlphaFoldDB" id="A0A231HF27"/>
<dbReference type="InterPro" id="IPR024520">
    <property type="entry name" value="DUF3558"/>
</dbReference>
<comment type="caution">
    <text evidence="1">The sequence shown here is derived from an EMBL/GenBank/DDBJ whole genome shotgun (WGS) entry which is preliminary data.</text>
</comment>
<protein>
    <recommendedName>
        <fullName evidence="3">DUF3558 domain-containing protein</fullName>
    </recommendedName>
</protein>
<accession>A0A231HF27</accession>